<dbReference type="GO" id="GO:0048015">
    <property type="term" value="P:phosphatidylinositol-mediated signaling"/>
    <property type="evidence" value="ECO:0007669"/>
    <property type="project" value="TreeGrafter"/>
</dbReference>
<keyword evidence="5" id="KW-1185">Reference proteome</keyword>
<dbReference type="InterPro" id="IPR011009">
    <property type="entry name" value="Kinase-like_dom_sf"/>
</dbReference>
<keyword evidence="1" id="KW-0808">Transferase</keyword>
<accession>A0A9P6DY83</accession>
<dbReference type="AlphaFoldDB" id="A0A9P6DY83"/>
<protein>
    <submittedName>
        <fullName evidence="4">Uncharacterized protein</fullName>
    </submittedName>
</protein>
<dbReference type="InterPro" id="IPR015433">
    <property type="entry name" value="PI3/4_kinase"/>
</dbReference>
<evidence type="ECO:0000313" key="5">
    <source>
        <dbReference type="Proteomes" id="UP000886523"/>
    </source>
</evidence>
<feature type="compositionally biased region" description="Acidic residues" evidence="3">
    <location>
        <begin position="167"/>
        <end position="180"/>
    </location>
</feature>
<gene>
    <name evidence="4" type="ORF">BS47DRAFT_1389135</name>
</gene>
<dbReference type="PANTHER" id="PTHR10048:SF22">
    <property type="entry name" value="PHOSPHATIDYLINOSITOL 4-KINASE BETA"/>
    <property type="match status" value="1"/>
</dbReference>
<evidence type="ECO:0000256" key="1">
    <source>
        <dbReference type="ARBA" id="ARBA00022679"/>
    </source>
</evidence>
<evidence type="ECO:0000313" key="4">
    <source>
        <dbReference type="EMBL" id="KAF9518197.1"/>
    </source>
</evidence>
<dbReference type="Proteomes" id="UP000886523">
    <property type="component" value="Unassembled WGS sequence"/>
</dbReference>
<dbReference type="InterPro" id="IPR036940">
    <property type="entry name" value="PI3/4_kinase_cat_sf"/>
</dbReference>
<dbReference type="GO" id="GO:0016020">
    <property type="term" value="C:membrane"/>
    <property type="evidence" value="ECO:0007669"/>
    <property type="project" value="TreeGrafter"/>
</dbReference>
<evidence type="ECO:0000256" key="2">
    <source>
        <dbReference type="ARBA" id="ARBA00022777"/>
    </source>
</evidence>
<dbReference type="PANTHER" id="PTHR10048">
    <property type="entry name" value="PHOSPHATIDYLINOSITOL KINASE"/>
    <property type="match status" value="1"/>
</dbReference>
<dbReference type="GO" id="GO:0004430">
    <property type="term" value="F:1-phosphatidylinositol 4-kinase activity"/>
    <property type="evidence" value="ECO:0007669"/>
    <property type="project" value="TreeGrafter"/>
</dbReference>
<dbReference type="Gene3D" id="1.10.1070.11">
    <property type="entry name" value="Phosphatidylinositol 3-/4-kinase, catalytic domain"/>
    <property type="match status" value="1"/>
</dbReference>
<dbReference type="GO" id="GO:0046854">
    <property type="term" value="P:phosphatidylinositol phosphate biosynthetic process"/>
    <property type="evidence" value="ECO:0007669"/>
    <property type="project" value="InterPro"/>
</dbReference>
<proteinExistence type="predicted"/>
<evidence type="ECO:0000256" key="3">
    <source>
        <dbReference type="SAM" id="MobiDB-lite"/>
    </source>
</evidence>
<dbReference type="GO" id="GO:0005737">
    <property type="term" value="C:cytoplasm"/>
    <property type="evidence" value="ECO:0007669"/>
    <property type="project" value="TreeGrafter"/>
</dbReference>
<dbReference type="SUPFAM" id="SSF56112">
    <property type="entry name" value="Protein kinase-like (PK-like)"/>
    <property type="match status" value="1"/>
</dbReference>
<comment type="caution">
    <text evidence="4">The sequence shown here is derived from an EMBL/GenBank/DDBJ whole genome shotgun (WGS) entry which is preliminary data.</text>
</comment>
<organism evidence="4 5">
    <name type="scientific">Hydnum rufescens UP504</name>
    <dbReference type="NCBI Taxonomy" id="1448309"/>
    <lineage>
        <taxon>Eukaryota</taxon>
        <taxon>Fungi</taxon>
        <taxon>Dikarya</taxon>
        <taxon>Basidiomycota</taxon>
        <taxon>Agaricomycotina</taxon>
        <taxon>Agaricomycetes</taxon>
        <taxon>Cantharellales</taxon>
        <taxon>Hydnaceae</taxon>
        <taxon>Hydnum</taxon>
    </lineage>
</organism>
<dbReference type="EMBL" id="MU128926">
    <property type="protein sequence ID" value="KAF9518197.1"/>
    <property type="molecule type" value="Genomic_DNA"/>
</dbReference>
<dbReference type="OrthoDB" id="10264149at2759"/>
<feature type="region of interest" description="Disordered" evidence="3">
    <location>
        <begin position="160"/>
        <end position="188"/>
    </location>
</feature>
<reference evidence="4" key="1">
    <citation type="journal article" date="2020" name="Nat. Commun.">
        <title>Large-scale genome sequencing of mycorrhizal fungi provides insights into the early evolution of symbiotic traits.</title>
        <authorList>
            <person name="Miyauchi S."/>
            <person name="Kiss E."/>
            <person name="Kuo A."/>
            <person name="Drula E."/>
            <person name="Kohler A."/>
            <person name="Sanchez-Garcia M."/>
            <person name="Morin E."/>
            <person name="Andreopoulos B."/>
            <person name="Barry K.W."/>
            <person name="Bonito G."/>
            <person name="Buee M."/>
            <person name="Carver A."/>
            <person name="Chen C."/>
            <person name="Cichocki N."/>
            <person name="Clum A."/>
            <person name="Culley D."/>
            <person name="Crous P.W."/>
            <person name="Fauchery L."/>
            <person name="Girlanda M."/>
            <person name="Hayes R.D."/>
            <person name="Keri Z."/>
            <person name="LaButti K."/>
            <person name="Lipzen A."/>
            <person name="Lombard V."/>
            <person name="Magnuson J."/>
            <person name="Maillard F."/>
            <person name="Murat C."/>
            <person name="Nolan M."/>
            <person name="Ohm R.A."/>
            <person name="Pangilinan J."/>
            <person name="Pereira M.F."/>
            <person name="Perotto S."/>
            <person name="Peter M."/>
            <person name="Pfister S."/>
            <person name="Riley R."/>
            <person name="Sitrit Y."/>
            <person name="Stielow J.B."/>
            <person name="Szollosi G."/>
            <person name="Zifcakova L."/>
            <person name="Stursova M."/>
            <person name="Spatafora J.W."/>
            <person name="Tedersoo L."/>
            <person name="Vaario L.M."/>
            <person name="Yamada A."/>
            <person name="Yan M."/>
            <person name="Wang P."/>
            <person name="Xu J."/>
            <person name="Bruns T."/>
            <person name="Baldrian P."/>
            <person name="Vilgalys R."/>
            <person name="Dunand C."/>
            <person name="Henrissat B."/>
            <person name="Grigoriev I.V."/>
            <person name="Hibbett D."/>
            <person name="Nagy L.G."/>
            <person name="Martin F.M."/>
        </authorList>
    </citation>
    <scope>NUCLEOTIDE SEQUENCE</scope>
    <source>
        <strain evidence="4">UP504</strain>
    </source>
</reference>
<feature type="compositionally biased region" description="Basic and acidic residues" evidence="3">
    <location>
        <begin position="352"/>
        <end position="363"/>
    </location>
</feature>
<name>A0A9P6DY83_9AGAM</name>
<keyword evidence="2" id="KW-0418">Kinase</keyword>
<feature type="region of interest" description="Disordered" evidence="3">
    <location>
        <begin position="352"/>
        <end position="373"/>
    </location>
</feature>
<sequence length="811" mass="91660">MRVTLLLESVGTTSRSHSFESRHRVITFLSFDLNDPFPCPLAWALPIPILLLRTPRPRIPIHYHSHIGITHYITGRLREEKPTNLDDVWDFTWFRTSYLAFLQLPLPMAVLHPITGPSQFWKRKPRPRIALAIVGPPLSFPALQASHNCVKRPGFKYITANQLPGSDGDDDEGESSEEEDTHTFGQTSTMAFSLSRKTPVTAMKGPALVRKRTGRTMGNLQSLLSQSTLSLSLGTSITQHLDPVTSQLLQSHYCRSQVQFLALENVFNQLLVEPKLAVDILSWTSGADSPIHASKSPDRARDRIVRIPPGECVVLNSAGSLPYIPIEIPIRELDFVPLKHANQEILRGIIAEEHKMQRPRRSDTGQPLDPNSLRRATGKPHFLIVVRACRRLTTLCARTFRAARRNRLRGTTLRDRSFIRTQPAELSDSVVLPPTLKKKALNIVRPIIAFHVSAHLQSEHATDRLLSCPSSPLSPATAFQTIRDTHIIGFYPSRTTRKERELGPSSIVTIAFPPQQLDPPWSSAVLNWVTGSRPCSVNDAATQQVAAPMRTKLQRAEATAIRDKIMQEMMPLEEEHVELMKRRQRTWSRWDWERQVNAQTVDDEGFVRRELKSGPLGGCLPRIVDYEKSTGCLSLNLPPFHTVLWALSHHRGFFRHHTDPSVLFIASEASLGTNSELVETVKDTVSIHSIKKAEYARRLPEGRFGHVTLMDHFIALMAMFSPFFLSLLSRRLIHLDFGFLLSNSPRNTGFEAAPFKFSIESVEVLSGVDREPFNEFKRLLPRGLRDSAKALRQRHQQYFALYLCMLPAWGP</sequence>